<organism evidence="8 9">
    <name type="scientific">Pacificispira spongiicola</name>
    <dbReference type="NCBI Taxonomy" id="2729598"/>
    <lineage>
        <taxon>Bacteria</taxon>
        <taxon>Pseudomonadati</taxon>
        <taxon>Pseudomonadota</taxon>
        <taxon>Alphaproteobacteria</taxon>
        <taxon>Rhodospirillales</taxon>
        <taxon>Rhodospirillaceae</taxon>
        <taxon>Pacificispira</taxon>
    </lineage>
</organism>
<name>A0A7Y0DZU1_9PROT</name>
<dbReference type="EC" id="2.1.1.72" evidence="2"/>
<dbReference type="PROSITE" id="PS00092">
    <property type="entry name" value="N6_MTASE"/>
    <property type="match status" value="1"/>
</dbReference>
<dbReference type="Pfam" id="PF01555">
    <property type="entry name" value="N6_N4_Mtase"/>
    <property type="match status" value="1"/>
</dbReference>
<reference evidence="8 9" key="1">
    <citation type="submission" date="2020-04" db="EMBL/GenBank/DDBJ databases">
        <title>Rhodospirillaceae bacterium KN72 isolated from deep sea.</title>
        <authorList>
            <person name="Zhang D.-C."/>
        </authorList>
    </citation>
    <scope>NUCLEOTIDE SEQUENCE [LARGE SCALE GENOMIC DNA]</scope>
    <source>
        <strain evidence="8 9">KN72</strain>
    </source>
</reference>
<evidence type="ECO:0000313" key="8">
    <source>
        <dbReference type="EMBL" id="NMM43876.1"/>
    </source>
</evidence>
<dbReference type="GO" id="GO:0009007">
    <property type="term" value="F:site-specific DNA-methyltransferase (adenine-specific) activity"/>
    <property type="evidence" value="ECO:0007669"/>
    <property type="project" value="UniProtKB-EC"/>
</dbReference>
<evidence type="ECO:0000256" key="6">
    <source>
        <dbReference type="SAM" id="MobiDB-lite"/>
    </source>
</evidence>
<feature type="region of interest" description="Disordered" evidence="6">
    <location>
        <begin position="517"/>
        <end position="550"/>
    </location>
</feature>
<proteinExistence type="inferred from homology"/>
<comment type="similarity">
    <text evidence="1">Belongs to the N(4)/N(6)-methyltransferase family.</text>
</comment>
<evidence type="ECO:0000256" key="4">
    <source>
        <dbReference type="ARBA" id="ARBA00022679"/>
    </source>
</evidence>
<dbReference type="GO" id="GO:0005737">
    <property type="term" value="C:cytoplasm"/>
    <property type="evidence" value="ECO:0007669"/>
    <property type="project" value="TreeGrafter"/>
</dbReference>
<feature type="compositionally biased region" description="Basic and acidic residues" evidence="6">
    <location>
        <begin position="522"/>
        <end position="536"/>
    </location>
</feature>
<dbReference type="RefSeq" id="WP_169624199.1">
    <property type="nucleotide sequence ID" value="NZ_JABBNT010000002.1"/>
</dbReference>
<dbReference type="InterPro" id="IPR002052">
    <property type="entry name" value="DNA_methylase_N6_adenine_CS"/>
</dbReference>
<gene>
    <name evidence="8" type="ORF">HH303_05275</name>
</gene>
<evidence type="ECO:0000256" key="5">
    <source>
        <dbReference type="ARBA" id="ARBA00047942"/>
    </source>
</evidence>
<keyword evidence="9" id="KW-1185">Reference proteome</keyword>
<dbReference type="InterPro" id="IPR001091">
    <property type="entry name" value="RM_Methyltransferase"/>
</dbReference>
<dbReference type="InterPro" id="IPR002941">
    <property type="entry name" value="DNA_methylase_N4/N6"/>
</dbReference>
<comment type="catalytic activity">
    <reaction evidence="5">
        <text>a 2'-deoxyadenosine in DNA + S-adenosyl-L-methionine = an N(6)-methyl-2'-deoxyadenosine in DNA + S-adenosyl-L-homocysteine + H(+)</text>
        <dbReference type="Rhea" id="RHEA:15197"/>
        <dbReference type="Rhea" id="RHEA-COMP:12418"/>
        <dbReference type="Rhea" id="RHEA-COMP:12419"/>
        <dbReference type="ChEBI" id="CHEBI:15378"/>
        <dbReference type="ChEBI" id="CHEBI:57856"/>
        <dbReference type="ChEBI" id="CHEBI:59789"/>
        <dbReference type="ChEBI" id="CHEBI:90615"/>
        <dbReference type="ChEBI" id="CHEBI:90616"/>
        <dbReference type="EC" id="2.1.1.72"/>
    </reaction>
</comment>
<dbReference type="GO" id="GO:0008170">
    <property type="term" value="F:N-methyltransferase activity"/>
    <property type="evidence" value="ECO:0007669"/>
    <property type="project" value="InterPro"/>
</dbReference>
<dbReference type="InterPro" id="IPR029063">
    <property type="entry name" value="SAM-dependent_MTases_sf"/>
</dbReference>
<dbReference type="SUPFAM" id="SSF53335">
    <property type="entry name" value="S-adenosyl-L-methionine-dependent methyltransferases"/>
    <property type="match status" value="1"/>
</dbReference>
<dbReference type="EMBL" id="JABBNT010000002">
    <property type="protein sequence ID" value="NMM43876.1"/>
    <property type="molecule type" value="Genomic_DNA"/>
</dbReference>
<dbReference type="PANTHER" id="PTHR13370:SF3">
    <property type="entry name" value="TRNA (GUANINE(10)-N2)-METHYLTRANSFERASE HOMOLOG"/>
    <property type="match status" value="1"/>
</dbReference>
<comment type="caution">
    <text evidence="8">The sequence shown here is derived from an EMBL/GenBank/DDBJ whole genome shotgun (WGS) entry which is preliminary data.</text>
</comment>
<evidence type="ECO:0000256" key="3">
    <source>
        <dbReference type="ARBA" id="ARBA00022603"/>
    </source>
</evidence>
<dbReference type="AlphaFoldDB" id="A0A7Y0DZU1"/>
<dbReference type="PRINTS" id="PR00508">
    <property type="entry name" value="S21N4MTFRASE"/>
</dbReference>
<keyword evidence="4 8" id="KW-0808">Transferase</keyword>
<sequence length="572" mass="64500">MSNILYFGDNLEILRERVSGNSVDLIYLDPPFNSQAQYNVLFESPDEDAAAAQAGAFRDMWAWGEEAESAYSDVMKIGGAVARFVDAMRSALGESDLMAYLAMMSVRLIELRRVLKDDGTLYLHCDANASHYLKVILDGIFGANRFTNEIIWQRSNAKSHAYNRFSSGHDALLMYRKGDKFTWNTQYKPHSEKYIKSHYSKVEPSTGRNYTLGDCLNPNPNRPNLTYEWNGHVRVWRWKKEKMQALHNQGRLVYTKTGMPRYKRYLDEMKGTPFTTVWTDIPPLNSQARERLGYPTQKPLTLLERIVSASSNEGDVVLDPFCGCGTTIEAAQRLNRAWIGIDVAIHAVKVVEGRLEKVANAGRSYGLEGIPRDFASAVRLAEKDKYQFQWWANYLFNPHALREQKRGADRGVDGELYFPNGPGRPWGRMLTSVKGGDNIGPAMVRDFRGVLDREKAELGLFISLRRPTKSMVAEAASAGLAKTVHGSIPRLQIVSIEDWFSGKKPQLPPVEHLPSAAFSSTARKEAKARDIPDPRQPELPLSFKGGKAKSDTVLHFNPRMIDYDGIDRRAAQ</sequence>
<feature type="domain" description="DNA methylase N-4/N-6" evidence="7">
    <location>
        <begin position="23"/>
        <end position="350"/>
    </location>
</feature>
<evidence type="ECO:0000256" key="2">
    <source>
        <dbReference type="ARBA" id="ARBA00011900"/>
    </source>
</evidence>
<evidence type="ECO:0000259" key="7">
    <source>
        <dbReference type="Pfam" id="PF01555"/>
    </source>
</evidence>
<dbReference type="GO" id="GO:0032259">
    <property type="term" value="P:methylation"/>
    <property type="evidence" value="ECO:0007669"/>
    <property type="project" value="UniProtKB-KW"/>
</dbReference>
<evidence type="ECO:0000256" key="1">
    <source>
        <dbReference type="ARBA" id="ARBA00006594"/>
    </source>
</evidence>
<keyword evidence="3 8" id="KW-0489">Methyltransferase</keyword>
<dbReference type="Gene3D" id="3.40.50.150">
    <property type="entry name" value="Vaccinia Virus protein VP39"/>
    <property type="match status" value="1"/>
</dbReference>
<accession>A0A7Y0DZU1</accession>
<protein>
    <recommendedName>
        <fullName evidence="2">site-specific DNA-methyltransferase (adenine-specific)</fullName>
        <ecNumber evidence="2">2.1.1.72</ecNumber>
    </recommendedName>
</protein>
<evidence type="ECO:0000313" key="9">
    <source>
        <dbReference type="Proteomes" id="UP000539372"/>
    </source>
</evidence>
<dbReference type="PANTHER" id="PTHR13370">
    <property type="entry name" value="RNA METHYLASE-RELATED"/>
    <property type="match status" value="1"/>
</dbReference>
<dbReference type="Proteomes" id="UP000539372">
    <property type="component" value="Unassembled WGS sequence"/>
</dbReference>
<dbReference type="GO" id="GO:0003677">
    <property type="term" value="F:DNA binding"/>
    <property type="evidence" value="ECO:0007669"/>
    <property type="project" value="InterPro"/>
</dbReference>